<dbReference type="InterPro" id="IPR004045">
    <property type="entry name" value="Glutathione_S-Trfase_N"/>
</dbReference>
<evidence type="ECO:0000313" key="3">
    <source>
        <dbReference type="EMBL" id="KAF5393761.1"/>
    </source>
</evidence>
<feature type="domain" description="DUF7962" evidence="2">
    <location>
        <begin position="131"/>
        <end position="225"/>
    </location>
</feature>
<dbReference type="Pfam" id="PF25907">
    <property type="entry name" value="DUF7962"/>
    <property type="match status" value="1"/>
</dbReference>
<evidence type="ECO:0008006" key="5">
    <source>
        <dbReference type="Google" id="ProtNLM"/>
    </source>
</evidence>
<dbReference type="InterPro" id="IPR036282">
    <property type="entry name" value="Glutathione-S-Trfase_C_sf"/>
</dbReference>
<gene>
    <name evidence="3" type="ORF">D9757_000059</name>
</gene>
<sequence>MSPPVILYRYDTSPFSVKIDNILLLKNIAHSTVTVPNVLPRPEITELLGLTYRRIPILAIGNDIYCDTSLIASALERRFPPSAGFGSIFPPKKHGGSPDTGLLKAFTKHYADTVLFGWATVLLPWDRFPDSFLNDRRIIAPNLNVQIMMKSQAKAMSTLISNLTLINEQLQDGREWLFDTELPSLADVGLEFVFRWLRGFKNTPSLFDKDSFPYAFKWLDRMNKFYEICRKDFHPPAILSNAEAANLIASSPHEPYEIVGFNATDANRFHLVKDQVVSVTPDEGGLATVGKLVALNHEECVVETRGSGSSTATFRCHFPRIGSTIKAIAEHKL</sequence>
<name>A0A8H5I2C9_9AGAR</name>
<reference evidence="3 4" key="1">
    <citation type="journal article" date="2020" name="ISME J.">
        <title>Uncovering the hidden diversity of litter-decomposition mechanisms in mushroom-forming fungi.</title>
        <authorList>
            <person name="Floudas D."/>
            <person name="Bentzer J."/>
            <person name="Ahren D."/>
            <person name="Johansson T."/>
            <person name="Persson P."/>
            <person name="Tunlid A."/>
        </authorList>
    </citation>
    <scope>NUCLEOTIDE SEQUENCE [LARGE SCALE GENOMIC DNA]</scope>
    <source>
        <strain evidence="3 4">CBS 406.79</strain>
    </source>
</reference>
<dbReference type="OrthoDB" id="202840at2759"/>
<dbReference type="AlphaFoldDB" id="A0A8H5I2C9"/>
<evidence type="ECO:0000313" key="4">
    <source>
        <dbReference type="Proteomes" id="UP000518752"/>
    </source>
</evidence>
<dbReference type="EMBL" id="JAACJN010000001">
    <property type="protein sequence ID" value="KAF5393761.1"/>
    <property type="molecule type" value="Genomic_DNA"/>
</dbReference>
<dbReference type="Gene3D" id="3.40.30.110">
    <property type="match status" value="1"/>
</dbReference>
<dbReference type="InterPro" id="IPR036249">
    <property type="entry name" value="Thioredoxin-like_sf"/>
</dbReference>
<dbReference type="Proteomes" id="UP000518752">
    <property type="component" value="Unassembled WGS sequence"/>
</dbReference>
<evidence type="ECO:0000259" key="2">
    <source>
        <dbReference type="Pfam" id="PF25907"/>
    </source>
</evidence>
<organism evidence="3 4">
    <name type="scientific">Collybiopsis confluens</name>
    <dbReference type="NCBI Taxonomy" id="2823264"/>
    <lineage>
        <taxon>Eukaryota</taxon>
        <taxon>Fungi</taxon>
        <taxon>Dikarya</taxon>
        <taxon>Basidiomycota</taxon>
        <taxon>Agaricomycotina</taxon>
        <taxon>Agaricomycetes</taxon>
        <taxon>Agaricomycetidae</taxon>
        <taxon>Agaricales</taxon>
        <taxon>Marasmiineae</taxon>
        <taxon>Omphalotaceae</taxon>
        <taxon>Collybiopsis</taxon>
    </lineage>
</organism>
<feature type="domain" description="GST N-terminal" evidence="1">
    <location>
        <begin position="7"/>
        <end position="81"/>
    </location>
</feature>
<evidence type="ECO:0000259" key="1">
    <source>
        <dbReference type="Pfam" id="PF13417"/>
    </source>
</evidence>
<dbReference type="SUPFAM" id="SSF47616">
    <property type="entry name" value="GST C-terminal domain-like"/>
    <property type="match status" value="1"/>
</dbReference>
<comment type="caution">
    <text evidence="3">The sequence shown here is derived from an EMBL/GenBank/DDBJ whole genome shotgun (WGS) entry which is preliminary data.</text>
</comment>
<dbReference type="SUPFAM" id="SSF52833">
    <property type="entry name" value="Thioredoxin-like"/>
    <property type="match status" value="1"/>
</dbReference>
<protein>
    <recommendedName>
        <fullName evidence="5">GST N-terminal domain-containing protein</fullName>
    </recommendedName>
</protein>
<accession>A0A8H5I2C9</accession>
<dbReference type="Gene3D" id="1.20.1050.10">
    <property type="match status" value="1"/>
</dbReference>
<keyword evidence="4" id="KW-1185">Reference proteome</keyword>
<dbReference type="InterPro" id="IPR058268">
    <property type="entry name" value="DUF7962"/>
</dbReference>
<dbReference type="Pfam" id="PF13417">
    <property type="entry name" value="GST_N_3"/>
    <property type="match status" value="1"/>
</dbReference>
<proteinExistence type="predicted"/>